<dbReference type="InParanoid" id="M1DFL6"/>
<dbReference type="Gramene" id="PGSC0003DMT400088274">
    <property type="protein sequence ID" value="PGSC0003DMT400088274"/>
    <property type="gene ID" value="PGSC0003DMG400037845"/>
</dbReference>
<sequence length="102" mass="11624">MEKEKDVLKARVLDPNTNPLIDDKGRYKAQLVREDGKGKGKVQEEQQWSNPVGKAARRITQPTLHDVGTSNGFETLDYYDQMVGNEAEQEEELNRLVRGHNT</sequence>
<proteinExistence type="predicted"/>
<protein>
    <submittedName>
        <fullName evidence="1">Uncharacterized protein</fullName>
    </submittedName>
</protein>
<dbReference type="EnsemblPlants" id="PGSC0003DMT400088274">
    <property type="protein sequence ID" value="PGSC0003DMT400088274"/>
    <property type="gene ID" value="PGSC0003DMG400037845"/>
</dbReference>
<evidence type="ECO:0000313" key="1">
    <source>
        <dbReference type="EnsemblPlants" id="PGSC0003DMT400088274"/>
    </source>
</evidence>
<dbReference type="PaxDb" id="4113-PGSC0003DMT400088274"/>
<name>M1DFL6_SOLTU</name>
<dbReference type="HOGENOM" id="CLU_2282425_0_0_1"/>
<evidence type="ECO:0000313" key="2">
    <source>
        <dbReference type="Proteomes" id="UP000011115"/>
    </source>
</evidence>
<dbReference type="Proteomes" id="UP000011115">
    <property type="component" value="Unassembled WGS sequence"/>
</dbReference>
<reference evidence="2" key="1">
    <citation type="journal article" date="2011" name="Nature">
        <title>Genome sequence and analysis of the tuber crop potato.</title>
        <authorList>
            <consortium name="The Potato Genome Sequencing Consortium"/>
        </authorList>
    </citation>
    <scope>NUCLEOTIDE SEQUENCE [LARGE SCALE GENOMIC DNA]</scope>
    <source>
        <strain evidence="2">cv. DM1-3 516 R44</strain>
    </source>
</reference>
<dbReference type="AlphaFoldDB" id="M1DFL6"/>
<organism evidence="1 2">
    <name type="scientific">Solanum tuberosum</name>
    <name type="common">Potato</name>
    <dbReference type="NCBI Taxonomy" id="4113"/>
    <lineage>
        <taxon>Eukaryota</taxon>
        <taxon>Viridiplantae</taxon>
        <taxon>Streptophyta</taxon>
        <taxon>Embryophyta</taxon>
        <taxon>Tracheophyta</taxon>
        <taxon>Spermatophyta</taxon>
        <taxon>Magnoliopsida</taxon>
        <taxon>eudicotyledons</taxon>
        <taxon>Gunneridae</taxon>
        <taxon>Pentapetalae</taxon>
        <taxon>asterids</taxon>
        <taxon>lamiids</taxon>
        <taxon>Solanales</taxon>
        <taxon>Solanaceae</taxon>
        <taxon>Solanoideae</taxon>
        <taxon>Solaneae</taxon>
        <taxon>Solanum</taxon>
    </lineage>
</organism>
<dbReference type="Gramene" id="RHC11H1G1025.2.1">
    <property type="protein sequence ID" value="RHC11H1G1025.2.1.cds.1"/>
    <property type="gene ID" value="RHC11H1G1025.2"/>
</dbReference>
<accession>M1DFL6</accession>
<reference evidence="1" key="2">
    <citation type="submission" date="2015-06" db="UniProtKB">
        <authorList>
            <consortium name="EnsemblPlants"/>
        </authorList>
    </citation>
    <scope>IDENTIFICATION</scope>
    <source>
        <strain evidence="1">DM1-3 516 R44</strain>
    </source>
</reference>
<keyword evidence="2" id="KW-1185">Reference proteome</keyword>